<evidence type="ECO:0000313" key="2">
    <source>
        <dbReference type="RefSeq" id="XP_016450250.1"/>
    </source>
</evidence>
<dbReference type="AlphaFoldDB" id="A0A1S3YDF9"/>
<accession>A0A1S3YDF9</accession>
<dbReference type="PaxDb" id="4097-A0A1S3YDF9"/>
<feature type="compositionally biased region" description="Low complexity" evidence="1">
    <location>
        <begin position="76"/>
        <end position="87"/>
    </location>
</feature>
<feature type="region of interest" description="Disordered" evidence="1">
    <location>
        <begin position="36"/>
        <end position="55"/>
    </location>
</feature>
<sequence length="100" mass="11092">MTNDGSGEDEHRRELLRARRELTSILESTWNMKGQSKVCPVEKEPEKQAKRSRQVRSRGVGYELVRKLKAVRQSKSAAGSAVESAAADGRTKAKHAGLIM</sequence>
<dbReference type="OrthoDB" id="10509483at2759"/>
<dbReference type="KEGG" id="nta:107775081"/>
<feature type="region of interest" description="Disordered" evidence="1">
    <location>
        <begin position="76"/>
        <end position="100"/>
    </location>
</feature>
<name>A0A1S3YDF9_TOBAC</name>
<protein>
    <submittedName>
        <fullName evidence="2">Uncharacterized protein</fullName>
    </submittedName>
</protein>
<dbReference type="RefSeq" id="XP_016450250.1">
    <property type="nucleotide sequence ID" value="XM_016594764.1"/>
</dbReference>
<feature type="compositionally biased region" description="Basic and acidic residues" evidence="1">
    <location>
        <begin position="40"/>
        <end position="49"/>
    </location>
</feature>
<evidence type="ECO:0000256" key="1">
    <source>
        <dbReference type="SAM" id="MobiDB-lite"/>
    </source>
</evidence>
<organism evidence="2">
    <name type="scientific">Nicotiana tabacum</name>
    <name type="common">Common tobacco</name>
    <dbReference type="NCBI Taxonomy" id="4097"/>
    <lineage>
        <taxon>Eukaryota</taxon>
        <taxon>Viridiplantae</taxon>
        <taxon>Streptophyta</taxon>
        <taxon>Embryophyta</taxon>
        <taxon>Tracheophyta</taxon>
        <taxon>Spermatophyta</taxon>
        <taxon>Magnoliopsida</taxon>
        <taxon>eudicotyledons</taxon>
        <taxon>Gunneridae</taxon>
        <taxon>Pentapetalae</taxon>
        <taxon>asterids</taxon>
        <taxon>lamiids</taxon>
        <taxon>Solanales</taxon>
        <taxon>Solanaceae</taxon>
        <taxon>Nicotianoideae</taxon>
        <taxon>Nicotianeae</taxon>
        <taxon>Nicotiana</taxon>
    </lineage>
</organism>
<reference evidence="2" key="1">
    <citation type="submission" date="2025-08" db="UniProtKB">
        <authorList>
            <consortium name="RefSeq"/>
        </authorList>
    </citation>
    <scope>IDENTIFICATION</scope>
</reference>
<gene>
    <name evidence="2" type="primary">LOC107775081</name>
</gene>
<proteinExistence type="predicted"/>